<feature type="chain" id="PRO_5027744878" evidence="2">
    <location>
        <begin position="24"/>
        <end position="374"/>
    </location>
</feature>
<dbReference type="KEGG" id="aten:116305637"/>
<dbReference type="Gene3D" id="2.60.120.1000">
    <property type="match status" value="1"/>
</dbReference>
<dbReference type="Gene3D" id="3.50.4.10">
    <property type="entry name" value="Hepatocyte Growth Factor"/>
    <property type="match status" value="1"/>
</dbReference>
<dbReference type="Gene3D" id="2.10.25.10">
    <property type="entry name" value="Laminin"/>
    <property type="match status" value="1"/>
</dbReference>
<dbReference type="PROSITE" id="PS00022">
    <property type="entry name" value="EGF_1"/>
    <property type="match status" value="1"/>
</dbReference>
<evidence type="ECO:0000259" key="3">
    <source>
        <dbReference type="PROSITE" id="PS50948"/>
    </source>
</evidence>
<dbReference type="PROSITE" id="PS50948">
    <property type="entry name" value="PAN"/>
    <property type="match status" value="1"/>
</dbReference>
<feature type="signal peptide" evidence="2">
    <location>
        <begin position="1"/>
        <end position="23"/>
    </location>
</feature>
<dbReference type="Proteomes" id="UP000515163">
    <property type="component" value="Unplaced"/>
</dbReference>
<evidence type="ECO:0000313" key="5">
    <source>
        <dbReference type="RefSeq" id="XP_031571451.1"/>
    </source>
</evidence>
<dbReference type="InterPro" id="IPR000742">
    <property type="entry name" value="EGF"/>
</dbReference>
<feature type="domain" description="Apple" evidence="3">
    <location>
        <begin position="30"/>
        <end position="110"/>
    </location>
</feature>
<sequence>MSRIRCLPILFLLGMNVASYAVADILRTECLNEGLFTNVENDKALVGHVIATHSVRSSIECAMACTSKPGCLSCNIDVSQKVCELNNETKQTKPGDLKSSPGSNYYDSESIPVCHNGGTPIDICRSNHGVMCTCTPRWTGDDCNIPRVGSVDYMPGQSCRSINTAGDAVGDDNYWIKPPNTNDTFKVFCHMSLLGVWQRVTMSWYHSMATAGVSITKTEVSGGLQISGSVTNYGCGGGTGSGSIIYIKGYWTKIKYTQEFKGISSCWRIFGNVQFNNQGGAIGQTNHGLCQFDKTKDTITNELYMGGPKSHLFPGTTIRCDHLSDNLWQNSVSGGVRRATVTLRRNASVTLAGIYTSTSCGRPQYVIKDIYIYF</sequence>
<keyword evidence="2" id="KW-0732">Signal</keyword>
<dbReference type="SUPFAM" id="SSF57414">
    <property type="entry name" value="Hairpin loop containing domain-like"/>
    <property type="match status" value="1"/>
</dbReference>
<proteinExistence type="inferred from homology"/>
<evidence type="ECO:0000313" key="4">
    <source>
        <dbReference type="Proteomes" id="UP000515163"/>
    </source>
</evidence>
<keyword evidence="4" id="KW-1185">Reference proteome</keyword>
<protein>
    <submittedName>
        <fullName evidence="5">Uncharacterized protein LOC116305637</fullName>
    </submittedName>
</protein>
<accession>A0A6P8IVW7</accession>
<dbReference type="OrthoDB" id="5945770at2759"/>
<reference evidence="5" key="1">
    <citation type="submission" date="2025-08" db="UniProtKB">
        <authorList>
            <consortium name="RefSeq"/>
        </authorList>
    </citation>
    <scope>IDENTIFICATION</scope>
    <source>
        <tissue evidence="5">Tentacle</tissue>
    </source>
</reference>
<dbReference type="RefSeq" id="XP_031571451.1">
    <property type="nucleotide sequence ID" value="XM_031715591.1"/>
</dbReference>
<evidence type="ECO:0000256" key="2">
    <source>
        <dbReference type="SAM" id="SignalP"/>
    </source>
</evidence>
<organism evidence="4 5">
    <name type="scientific">Actinia tenebrosa</name>
    <name type="common">Australian red waratah sea anemone</name>
    <dbReference type="NCBI Taxonomy" id="6105"/>
    <lineage>
        <taxon>Eukaryota</taxon>
        <taxon>Metazoa</taxon>
        <taxon>Cnidaria</taxon>
        <taxon>Anthozoa</taxon>
        <taxon>Hexacorallia</taxon>
        <taxon>Actiniaria</taxon>
        <taxon>Actiniidae</taxon>
        <taxon>Actinia</taxon>
    </lineage>
</organism>
<gene>
    <name evidence="5" type="primary">LOC116305637</name>
</gene>
<comment type="similarity">
    <text evidence="1">Belongs to the EGF domain peptide family.</text>
</comment>
<dbReference type="InterPro" id="IPR003609">
    <property type="entry name" value="Pan_app"/>
</dbReference>
<dbReference type="AlphaFoldDB" id="A0A6P8IVW7"/>
<dbReference type="GeneID" id="116305637"/>
<evidence type="ECO:0000256" key="1">
    <source>
        <dbReference type="ARBA" id="ARBA00006373"/>
    </source>
</evidence>
<dbReference type="InParanoid" id="A0A6P8IVW7"/>
<name>A0A6P8IVW7_ACTTE</name>
<dbReference type="Pfam" id="PF00024">
    <property type="entry name" value="PAN_1"/>
    <property type="match status" value="1"/>
</dbReference>